<keyword evidence="3" id="KW-1185">Reference proteome</keyword>
<organism evidence="2 3">
    <name type="scientific">Anisodus acutangulus</name>
    <dbReference type="NCBI Taxonomy" id="402998"/>
    <lineage>
        <taxon>Eukaryota</taxon>
        <taxon>Viridiplantae</taxon>
        <taxon>Streptophyta</taxon>
        <taxon>Embryophyta</taxon>
        <taxon>Tracheophyta</taxon>
        <taxon>Spermatophyta</taxon>
        <taxon>Magnoliopsida</taxon>
        <taxon>eudicotyledons</taxon>
        <taxon>Gunneridae</taxon>
        <taxon>Pentapetalae</taxon>
        <taxon>asterids</taxon>
        <taxon>lamiids</taxon>
        <taxon>Solanales</taxon>
        <taxon>Solanaceae</taxon>
        <taxon>Solanoideae</taxon>
        <taxon>Hyoscyameae</taxon>
        <taxon>Anisodus</taxon>
    </lineage>
</organism>
<protein>
    <submittedName>
        <fullName evidence="2">Uncharacterized protein</fullName>
    </submittedName>
</protein>
<name>A0A9Q1MI86_9SOLA</name>
<feature type="region of interest" description="Disordered" evidence="1">
    <location>
        <begin position="145"/>
        <end position="182"/>
    </location>
</feature>
<reference evidence="3" key="1">
    <citation type="journal article" date="2023" name="Proc. Natl. Acad. Sci. U.S.A.">
        <title>Genomic and structural basis for evolution of tropane alkaloid biosynthesis.</title>
        <authorList>
            <person name="Wanga Y.-J."/>
            <person name="Taina T."/>
            <person name="Yua J.-Y."/>
            <person name="Lia J."/>
            <person name="Xua B."/>
            <person name="Chenc J."/>
            <person name="D'Auriad J.C."/>
            <person name="Huanga J.-P."/>
            <person name="Huanga S.-X."/>
        </authorList>
    </citation>
    <scope>NUCLEOTIDE SEQUENCE [LARGE SCALE GENOMIC DNA]</scope>
    <source>
        <strain evidence="3">cv. KIB-2019</strain>
    </source>
</reference>
<dbReference type="Proteomes" id="UP001152561">
    <property type="component" value="Unassembled WGS sequence"/>
</dbReference>
<comment type="caution">
    <text evidence="2">The sequence shown here is derived from an EMBL/GenBank/DDBJ whole genome shotgun (WGS) entry which is preliminary data.</text>
</comment>
<proteinExistence type="predicted"/>
<evidence type="ECO:0000256" key="1">
    <source>
        <dbReference type="SAM" id="MobiDB-lite"/>
    </source>
</evidence>
<evidence type="ECO:0000313" key="2">
    <source>
        <dbReference type="EMBL" id="KAJ8560887.1"/>
    </source>
</evidence>
<gene>
    <name evidence="2" type="ORF">K7X08_027077</name>
</gene>
<dbReference type="OrthoDB" id="1908822at2759"/>
<dbReference type="AlphaFoldDB" id="A0A9Q1MI86"/>
<accession>A0A9Q1MI86</accession>
<evidence type="ECO:0000313" key="3">
    <source>
        <dbReference type="Proteomes" id="UP001152561"/>
    </source>
</evidence>
<dbReference type="EMBL" id="JAJAGQ010000006">
    <property type="protein sequence ID" value="KAJ8560887.1"/>
    <property type="molecule type" value="Genomic_DNA"/>
</dbReference>
<sequence>MQSYQSYLFTGCSKQTDDGNCGLQRRNFGRFIAREAVLDEEFFCVHALLNKKNSWLFFVTFPKSISDFLVPVSYCQWQTAAWLRAEAHWESVSYMKLEFEYYHLSMFSRCFTICLYFFFFHATKSPTNFPAIVFTEAYSETVQIREPEGKKNRKTNNNESSKKKVTRKLPSPKELVSHYESQGMDSQEASFKVIDDLQGALFRVISSYRNDKNRNNNRNMSSETSRKLDVINARLLSIDMKVDSKPGHPQTLAIGLASGGLLQVLPRVADSVVKIWNSVRSATNSKQS</sequence>